<keyword evidence="2" id="KW-1185">Reference proteome</keyword>
<dbReference type="PATRIC" id="fig|1068978.7.peg.4622"/>
<evidence type="ECO:0000313" key="2">
    <source>
        <dbReference type="Proteomes" id="UP000062973"/>
    </source>
</evidence>
<accession>A0A076MUH4</accession>
<dbReference type="Pfam" id="PF20120">
    <property type="entry name" value="DUF6510"/>
    <property type="match status" value="1"/>
</dbReference>
<reference evidence="1 2" key="1">
    <citation type="submission" date="2014-07" db="EMBL/GenBank/DDBJ databases">
        <title>Whole Genome Sequence of the Amycolatopsis methanolica 239.</title>
        <authorList>
            <person name="Tang B."/>
        </authorList>
    </citation>
    <scope>NUCLEOTIDE SEQUENCE [LARGE SCALE GENOMIC DNA]</scope>
    <source>
        <strain evidence="1 2">239</strain>
    </source>
</reference>
<evidence type="ECO:0000313" key="1">
    <source>
        <dbReference type="EMBL" id="AIJ24409.1"/>
    </source>
</evidence>
<dbReference type="RefSeq" id="WP_017983242.1">
    <property type="nucleotide sequence ID" value="NZ_AQUL01000001.1"/>
</dbReference>
<protein>
    <submittedName>
        <fullName evidence="1">Uncharacterized protein</fullName>
    </submittedName>
</protein>
<gene>
    <name evidence="1" type="ORF">AMETH_4317</name>
</gene>
<dbReference type="EMBL" id="CP009110">
    <property type="protein sequence ID" value="AIJ24409.1"/>
    <property type="molecule type" value="Genomic_DNA"/>
</dbReference>
<dbReference type="HOGENOM" id="CLU_166645_0_0_11"/>
<proteinExistence type="predicted"/>
<dbReference type="InterPro" id="IPR045423">
    <property type="entry name" value="DUF6510"/>
</dbReference>
<dbReference type="Proteomes" id="UP000062973">
    <property type="component" value="Chromosome"/>
</dbReference>
<name>A0A076MUH4_AMYME</name>
<dbReference type="AlphaFoldDB" id="A0A076MUH4"/>
<dbReference type="OrthoDB" id="165401at2"/>
<organism evidence="1 2">
    <name type="scientific">Amycolatopsis methanolica 239</name>
    <dbReference type="NCBI Taxonomy" id="1068978"/>
    <lineage>
        <taxon>Bacteria</taxon>
        <taxon>Bacillati</taxon>
        <taxon>Actinomycetota</taxon>
        <taxon>Actinomycetes</taxon>
        <taxon>Pseudonocardiales</taxon>
        <taxon>Pseudonocardiaceae</taxon>
        <taxon>Amycolatopsis</taxon>
        <taxon>Amycolatopsis methanolica group</taxon>
    </lineage>
</organism>
<dbReference type="KEGG" id="amq:AMETH_4317"/>
<sequence length="89" mass="9108">MSEPFEDGNVLAGPAGEIFAVDITAATTRCVACGRVDAVASLRVYRHAPGLVARCAGCDAVVLKLVRGPDAAWLDLTGTSSLRVPLPGA</sequence>
<dbReference type="STRING" id="1068978.AMETH_4317"/>
<dbReference type="eggNOG" id="ENOG5032ZBB">
    <property type="taxonomic scope" value="Bacteria"/>
</dbReference>
<dbReference type="GeneID" id="301847307"/>